<protein>
    <recommendedName>
        <fullName evidence="4">RRM domain-containing protein</fullName>
    </recommendedName>
</protein>
<feature type="compositionally biased region" description="Basic and acidic residues" evidence="3">
    <location>
        <begin position="747"/>
        <end position="761"/>
    </location>
</feature>
<evidence type="ECO:0000259" key="4">
    <source>
        <dbReference type="PROSITE" id="PS50102"/>
    </source>
</evidence>
<reference evidence="5" key="1">
    <citation type="submission" date="2020-05" db="UniProtKB">
        <authorList>
            <consortium name="EnsemblMetazoa"/>
        </authorList>
    </citation>
    <scope>IDENTIFICATION</scope>
    <source>
        <strain evidence="5">BB02</strain>
    </source>
</reference>
<feature type="region of interest" description="Disordered" evidence="3">
    <location>
        <begin position="916"/>
        <end position="944"/>
    </location>
</feature>
<feature type="region of interest" description="Disordered" evidence="3">
    <location>
        <begin position="95"/>
        <end position="124"/>
    </location>
</feature>
<evidence type="ECO:0000313" key="5">
    <source>
        <dbReference type="EnsemblMetazoa" id="BGLB027637-PA"/>
    </source>
</evidence>
<dbReference type="STRING" id="6526.A0A2C9L6W7"/>
<feature type="region of interest" description="Disordered" evidence="3">
    <location>
        <begin position="343"/>
        <end position="363"/>
    </location>
</feature>
<feature type="compositionally biased region" description="Polar residues" evidence="3">
    <location>
        <begin position="566"/>
        <end position="584"/>
    </location>
</feature>
<feature type="compositionally biased region" description="Polar residues" evidence="3">
    <location>
        <begin position="762"/>
        <end position="779"/>
    </location>
</feature>
<dbReference type="VEuPathDB" id="VectorBase:BGLB027637"/>
<dbReference type="EnsemblMetazoa" id="BGLB027637-RA">
    <property type="protein sequence ID" value="BGLB027637-PA"/>
    <property type="gene ID" value="BGLB027637"/>
</dbReference>
<dbReference type="PROSITE" id="PS50102">
    <property type="entry name" value="RRM"/>
    <property type="match status" value="1"/>
</dbReference>
<evidence type="ECO:0000256" key="2">
    <source>
        <dbReference type="PROSITE-ProRule" id="PRU00176"/>
    </source>
</evidence>
<dbReference type="InterPro" id="IPR035979">
    <property type="entry name" value="RBD_domain_sf"/>
</dbReference>
<feature type="region of interest" description="Disordered" evidence="3">
    <location>
        <begin position="738"/>
        <end position="782"/>
    </location>
</feature>
<dbReference type="VEuPathDB" id="VectorBase:BGLAX_042859"/>
<accession>A0A2C9L6W7</accession>
<dbReference type="Gene3D" id="3.30.70.330">
    <property type="match status" value="1"/>
</dbReference>
<feature type="region of interest" description="Disordered" evidence="3">
    <location>
        <begin position="491"/>
        <end position="513"/>
    </location>
</feature>
<dbReference type="SUPFAM" id="SSF54928">
    <property type="entry name" value="RNA-binding domain, RBD"/>
    <property type="match status" value="1"/>
</dbReference>
<dbReference type="InterPro" id="IPR012677">
    <property type="entry name" value="Nucleotide-bd_a/b_plait_sf"/>
</dbReference>
<sequence>MPTQKNFNFTPRNLTKQAIRRSLKTKLTLIGAENKILVDTINGYVQKAEVVCSKLEASAEITPIQFANAMAKLETVYSACVKLILMTAELFEEEEMPEARSVSETTTKESSSSCSTSATTEASEKLEPITMKPLTIDEESNRRLKRLELRFHDFVARKESAQKLASRERPPSPELDFSPSLIDTVNKKVAELRQKDRERPEPKFSTILDAFRKKAAELETKDVSPPKELISRPDVSGELDNFIEFQRFLHGLDKMDDTSRLRQVLPKKVSYQMTAERCRKEQQVQTSQENSWSKFSPGVPENEMSSDQDLQCSIIRKLEHLEMAISRMSRCVPEGFAEESRQTVQRGESGCKTERHSKHKSMGSPSVVCAEQKVLSNAETQEAGTSSSSVSFGQPSRNIVLEHCECCKNSYAVRGGHTDDSAECRILQFSGDKTFAGLKALPLKQHCPLCPCLHSSSLQPSDPSGGYHQASHPHPNVTLNRKLGAPVKDTPWQKNQQPILDSVTPGTRASLNTTAAYPDTKKAYPDTKNAHEELLSDKDRNDMIGKIVEMVSAQLLPMLKERTSSISSSPKFQPEGNSVLNAPTSPLRMLKRPHSAPSVKWSDEQRNMASFYGNHGCDNNTHSSLCPKAETTPIVVTQAPSPANEGSLTQTSKLTHSAASQIFLTAVNSQDSQQMQSSQSTQTYYSLEQQMQELRTSLKDIQSMQTMHHSNDNHAADEPYVADKQPYVADKQPYVADKQPYLANEQPYKDETQSNKIEKGKPSTSSPGVSNNNPESSQFEGLRPDCLKLREETYPAENPLTIEIHDYQRMVSKNNLYPGKSHQVEKEKESMRQHAKSQMQRLRLMRGYRSHSAPKVQMKRSQASNTPWAFKCKCQMNTTETNGAELAEEENANFNEETGDFDDGFLSDRRVHFHCRMPPVSQPGPDGTEVESSSSSTLCKKPTRSLPFKRPGLRLVEVGRNDTPIPSRLSRQLPEAWNDGVHKSIADISYGGEKRRPTNYGGLIKADDMEVNQSQDGYLNPKDKLATSEDAEVARYNTRDATNNISLMEERDGLKKCRPKSTKTICISNLPLDLQEIRLLYLLKPHGHVTKIYFIKHRTTGEFQGIAYIKFSREEDAAAAAKAIHKTDIDGHIVYAKMHNVQGK</sequence>
<dbReference type="KEGG" id="bgt:106075700"/>
<keyword evidence="1 2" id="KW-0694">RNA-binding</keyword>
<evidence type="ECO:0000313" key="6">
    <source>
        <dbReference type="Proteomes" id="UP000076420"/>
    </source>
</evidence>
<dbReference type="SMART" id="SM00360">
    <property type="entry name" value="RRM"/>
    <property type="match status" value="1"/>
</dbReference>
<evidence type="ECO:0000256" key="1">
    <source>
        <dbReference type="ARBA" id="ARBA00022884"/>
    </source>
</evidence>
<feature type="region of interest" description="Disordered" evidence="3">
    <location>
        <begin position="282"/>
        <end position="306"/>
    </location>
</feature>
<gene>
    <name evidence="5" type="primary">106075700</name>
</gene>
<dbReference type="InterPro" id="IPR000504">
    <property type="entry name" value="RRM_dom"/>
</dbReference>
<feature type="compositionally biased region" description="Polar residues" evidence="3">
    <location>
        <begin position="283"/>
        <end position="294"/>
    </location>
</feature>
<name>A0A2C9L6W7_BIOGL</name>
<dbReference type="PANTHER" id="PTHR10352">
    <property type="entry name" value="EUKARYOTIC TRANSLATION INITIATION FACTOR 3 SUBUNIT G"/>
    <property type="match status" value="1"/>
</dbReference>
<feature type="compositionally biased region" description="Polar residues" evidence="3">
    <location>
        <begin position="492"/>
        <end position="513"/>
    </location>
</feature>
<feature type="domain" description="RRM" evidence="4">
    <location>
        <begin position="1063"/>
        <end position="1144"/>
    </location>
</feature>
<dbReference type="Pfam" id="PF00076">
    <property type="entry name" value="RRM_1"/>
    <property type="match status" value="1"/>
</dbReference>
<proteinExistence type="predicted"/>
<dbReference type="OrthoDB" id="6129651at2759"/>
<feature type="compositionally biased region" description="Low complexity" evidence="3">
    <location>
        <begin position="103"/>
        <end position="121"/>
    </location>
</feature>
<dbReference type="GO" id="GO:0003723">
    <property type="term" value="F:RNA binding"/>
    <property type="evidence" value="ECO:0007669"/>
    <property type="project" value="UniProtKB-UniRule"/>
</dbReference>
<feature type="region of interest" description="Disordered" evidence="3">
    <location>
        <begin position="461"/>
        <end position="480"/>
    </location>
</feature>
<dbReference type="AlphaFoldDB" id="A0A2C9L6W7"/>
<feature type="region of interest" description="Disordered" evidence="3">
    <location>
        <begin position="566"/>
        <end position="591"/>
    </location>
</feature>
<dbReference type="Proteomes" id="UP000076420">
    <property type="component" value="Unassembled WGS sequence"/>
</dbReference>
<evidence type="ECO:0000256" key="3">
    <source>
        <dbReference type="SAM" id="MobiDB-lite"/>
    </source>
</evidence>
<organism evidence="5 6">
    <name type="scientific">Biomphalaria glabrata</name>
    <name type="common">Bloodfluke planorb</name>
    <name type="synonym">Freshwater snail</name>
    <dbReference type="NCBI Taxonomy" id="6526"/>
    <lineage>
        <taxon>Eukaryota</taxon>
        <taxon>Metazoa</taxon>
        <taxon>Spiralia</taxon>
        <taxon>Lophotrochozoa</taxon>
        <taxon>Mollusca</taxon>
        <taxon>Gastropoda</taxon>
        <taxon>Heterobranchia</taxon>
        <taxon>Euthyneura</taxon>
        <taxon>Panpulmonata</taxon>
        <taxon>Hygrophila</taxon>
        <taxon>Lymnaeoidea</taxon>
        <taxon>Planorbidae</taxon>
        <taxon>Biomphalaria</taxon>
    </lineage>
</organism>